<evidence type="ECO:0000313" key="5">
    <source>
        <dbReference type="Proteomes" id="UP000308760"/>
    </source>
</evidence>
<dbReference type="OrthoDB" id="9808601at2"/>
<keyword evidence="2 4" id="KW-0418">Kinase</keyword>
<dbReference type="PANTHER" id="PTHR10584:SF166">
    <property type="entry name" value="RIBOKINASE"/>
    <property type="match status" value="1"/>
</dbReference>
<dbReference type="PANTHER" id="PTHR10584">
    <property type="entry name" value="SUGAR KINASE"/>
    <property type="match status" value="1"/>
</dbReference>
<dbReference type="SUPFAM" id="SSF53613">
    <property type="entry name" value="Ribokinase-like"/>
    <property type="match status" value="1"/>
</dbReference>
<dbReference type="EMBL" id="STGY01000001">
    <property type="protein sequence ID" value="THV43557.1"/>
    <property type="molecule type" value="Genomic_DNA"/>
</dbReference>
<organism evidence="4 5">
    <name type="scientific">Glycomyces buryatensis</name>
    <dbReference type="NCBI Taxonomy" id="2570927"/>
    <lineage>
        <taxon>Bacteria</taxon>
        <taxon>Bacillati</taxon>
        <taxon>Actinomycetota</taxon>
        <taxon>Actinomycetes</taxon>
        <taxon>Glycomycetales</taxon>
        <taxon>Glycomycetaceae</taxon>
        <taxon>Glycomyces</taxon>
    </lineage>
</organism>
<feature type="domain" description="Carbohydrate kinase PfkB" evidence="3">
    <location>
        <begin position="51"/>
        <end position="294"/>
    </location>
</feature>
<keyword evidence="5" id="KW-1185">Reference proteome</keyword>
<dbReference type="PROSITE" id="PS00584">
    <property type="entry name" value="PFKB_KINASES_2"/>
    <property type="match status" value="1"/>
</dbReference>
<dbReference type="GO" id="GO:0016301">
    <property type="term" value="F:kinase activity"/>
    <property type="evidence" value="ECO:0007669"/>
    <property type="project" value="UniProtKB-KW"/>
</dbReference>
<keyword evidence="1" id="KW-0808">Transferase</keyword>
<proteinExistence type="predicted"/>
<reference evidence="5" key="1">
    <citation type="submission" date="2019-04" db="EMBL/GenBank/DDBJ databases">
        <title>Nocardioides xinjiangensis sp. nov.</title>
        <authorList>
            <person name="Liu S."/>
        </authorList>
    </citation>
    <scope>NUCLEOTIDE SEQUENCE [LARGE SCALE GENOMIC DNA]</scope>
    <source>
        <strain evidence="5">18</strain>
    </source>
</reference>
<comment type="caution">
    <text evidence="4">The sequence shown here is derived from an EMBL/GenBank/DDBJ whole genome shotgun (WGS) entry which is preliminary data.</text>
</comment>
<dbReference type="Proteomes" id="UP000308760">
    <property type="component" value="Unassembled WGS sequence"/>
</dbReference>
<accession>A0A4S8QFS5</accession>
<dbReference type="Pfam" id="PF00294">
    <property type="entry name" value="PfkB"/>
    <property type="match status" value="1"/>
</dbReference>
<evidence type="ECO:0000313" key="4">
    <source>
        <dbReference type="EMBL" id="THV43557.1"/>
    </source>
</evidence>
<dbReference type="InterPro" id="IPR029056">
    <property type="entry name" value="Ribokinase-like"/>
</dbReference>
<gene>
    <name evidence="4" type="ORF">FAB82_00405</name>
</gene>
<dbReference type="RefSeq" id="WP_136532555.1">
    <property type="nucleotide sequence ID" value="NZ_STGY01000001.1"/>
</dbReference>
<reference evidence="4 5" key="2">
    <citation type="submission" date="2019-05" db="EMBL/GenBank/DDBJ databases">
        <title>Glycomyces buryatensis sp. nov.</title>
        <authorList>
            <person name="Nikitina E."/>
        </authorList>
    </citation>
    <scope>NUCLEOTIDE SEQUENCE [LARGE SCALE GENOMIC DNA]</scope>
    <source>
        <strain evidence="4 5">18</strain>
    </source>
</reference>
<protein>
    <submittedName>
        <fullName evidence="4">Carbohydrate kinase family protein</fullName>
    </submittedName>
</protein>
<evidence type="ECO:0000256" key="1">
    <source>
        <dbReference type="ARBA" id="ARBA00022679"/>
    </source>
</evidence>
<dbReference type="InterPro" id="IPR002173">
    <property type="entry name" value="Carboh/pur_kinase_PfkB_CS"/>
</dbReference>
<evidence type="ECO:0000259" key="3">
    <source>
        <dbReference type="Pfam" id="PF00294"/>
    </source>
</evidence>
<dbReference type="InterPro" id="IPR011611">
    <property type="entry name" value="PfkB_dom"/>
</dbReference>
<dbReference type="AlphaFoldDB" id="A0A4S8QFS5"/>
<dbReference type="Gene3D" id="3.40.1190.20">
    <property type="match status" value="1"/>
</dbReference>
<evidence type="ECO:0000256" key="2">
    <source>
        <dbReference type="ARBA" id="ARBA00022777"/>
    </source>
</evidence>
<sequence>MLDILVVGGAGVDTIVRVPEIAIGEGDNLGVEPIYDYVAHTGNGVSLGCLHLGLATRFIDYIGDDAQGALIRERYAAEGLDFHCLISPNGTPRSVNLVDREGRRYSFYDGRHSPDLRIAREDYLGDIERAAHVHLSITNINRDMFDDLERLGVPVSTDLHAWDGESEHHKEYARRADLVFLSAAKLEGRIEKAMRWILDNGRATLVVATDGERGGYLLERGTELRRYTALDPVAELSADLSEWATWRPIDSNGAGDAFVSGFLWARRRGDHTDAAVDAGRIAGAFACRKEGTHSEFISEKLLSDSLAVLR</sequence>
<name>A0A4S8QFS5_9ACTN</name>